<comment type="function">
    <text evidence="2 15">Catalyzes the phosphorylation of pyruvate to phosphoenolpyruvate.</text>
</comment>
<reference evidence="19 20" key="1">
    <citation type="journal article" date="2016" name="Nat. Commun.">
        <title>Thousands of microbial genomes shed light on interconnected biogeochemical processes in an aquifer system.</title>
        <authorList>
            <person name="Anantharaman K."/>
            <person name="Brown C.T."/>
            <person name="Hug L.A."/>
            <person name="Sharon I."/>
            <person name="Castelle C.J."/>
            <person name="Probst A.J."/>
            <person name="Thomas B.C."/>
            <person name="Singh A."/>
            <person name="Wilkins M.J."/>
            <person name="Karaoz U."/>
            <person name="Brodie E.L."/>
            <person name="Williams K.H."/>
            <person name="Hubbard S.S."/>
            <person name="Banfield J.F."/>
        </authorList>
    </citation>
    <scope>NUCLEOTIDE SEQUENCE [LARGE SCALE GENOMIC DNA]</scope>
</reference>
<dbReference type="InterPro" id="IPR018274">
    <property type="entry name" value="PEP_util_AS"/>
</dbReference>
<dbReference type="GO" id="GO:0006094">
    <property type="term" value="P:gluconeogenesis"/>
    <property type="evidence" value="ECO:0007669"/>
    <property type="project" value="UniProtKB-UniPathway"/>
</dbReference>
<comment type="catalytic activity">
    <reaction evidence="14 15">
        <text>pyruvate + ATP + H2O = phosphoenolpyruvate + AMP + phosphate + 2 H(+)</text>
        <dbReference type="Rhea" id="RHEA:11364"/>
        <dbReference type="ChEBI" id="CHEBI:15361"/>
        <dbReference type="ChEBI" id="CHEBI:15377"/>
        <dbReference type="ChEBI" id="CHEBI:15378"/>
        <dbReference type="ChEBI" id="CHEBI:30616"/>
        <dbReference type="ChEBI" id="CHEBI:43474"/>
        <dbReference type="ChEBI" id="CHEBI:58702"/>
        <dbReference type="ChEBI" id="CHEBI:456215"/>
        <dbReference type="EC" id="2.7.9.2"/>
    </reaction>
</comment>
<dbReference type="EC" id="2.7.9.2" evidence="5 15"/>
<evidence type="ECO:0000256" key="15">
    <source>
        <dbReference type="PIRNR" id="PIRNR000854"/>
    </source>
</evidence>
<comment type="caution">
    <text evidence="19">The sequence shown here is derived from an EMBL/GenBank/DDBJ whole genome shotgun (WGS) entry which is preliminary data.</text>
</comment>
<evidence type="ECO:0000259" key="16">
    <source>
        <dbReference type="Pfam" id="PF00391"/>
    </source>
</evidence>
<dbReference type="FunFam" id="3.30.1490.20:FF:000010">
    <property type="entry name" value="Phosphoenolpyruvate synthase"/>
    <property type="match status" value="1"/>
</dbReference>
<sequence length="756" mass="83164">MSAQPITAFFKDIDKNDTPLVGGKCANLGEMTQAGFPVPNGFAITIKAYDLFLKENDIVKKIYDILASIDANDPAQLDSASKRIEKMIVNGKIPDEVAAEIISSYKKLSGRFKKSLVAVRTSATAEDMPQSSFAGMGTTVLNVKGEANLLTAVRECWASLFTGRSIYYRVENKIPHEKVKISVAVQKMVESEVSGVMFSVDPVKNDKDRIVIESVWGLGEMIVQGSVVPDTYVVQKGTFAILSKEISDQTIQLVRTGSGENKEVKVPGRIRNIQKISDKEIVELAKLSAKLHTHYYFPQDSEWAKEKGKLYIVQTRPVTAIATTTKNQKENKEGFKIAVSPILSGSPASPGIGTGPVKILKSPKEIGKISKGDVLVAPMTSPDYVPAMKKSAAIITDQGGQTSHAAIVSRELGIPCVVGTEEATKKLKDGEIVTVNGEAGQIFMGANVKTQVSEVKTDDKPKYKNTKTATKLYVNLAEPERAKEIAKKNIDGVGLLRAEFMIANIGIHPKEAIKRKVQGKFVEKLTKDIEVFCKAFHPRPVIYRATDFKTNEYRSLEGGKSWEPVEPNPMLGFRGAFRYISSPEVFNLELQAIKAVREKYDNLHLMIPFVRSPEELAKVRRLVAVEGLFEKASFKFLMMVEIPVNIIQIEDFIKVGIDGVSIGSNDLTMLILGTDRDNSEVAQEFNERTPAVLWALRRVIRKCSAAGVTTSICGQAPSEYEDLVQKLVRWGVTSISINPDSIDRVRGVIAKAESDF</sequence>
<comment type="similarity">
    <text evidence="4 15">Belongs to the PEP-utilizing enzyme family.</text>
</comment>
<dbReference type="UniPathway" id="UPA00138"/>
<protein>
    <recommendedName>
        <fullName evidence="6 15">Phosphoenolpyruvate synthase</fullName>
        <shortName evidence="15">PEP synthase</shortName>
        <ecNumber evidence="5 15">2.7.9.2</ecNumber>
    </recommendedName>
    <alternativeName>
        <fullName evidence="13 15">Pyruvate, water dikinase</fullName>
    </alternativeName>
</protein>
<accession>A0A1F8DM69</accession>
<dbReference type="Gene3D" id="3.30.1490.20">
    <property type="entry name" value="ATP-grasp fold, A domain"/>
    <property type="match status" value="1"/>
</dbReference>
<evidence type="ECO:0000256" key="14">
    <source>
        <dbReference type="ARBA" id="ARBA00047700"/>
    </source>
</evidence>
<dbReference type="Pfam" id="PF02896">
    <property type="entry name" value="PEP-utilizers_C"/>
    <property type="match status" value="1"/>
</dbReference>
<name>A0A1F8DM69_9BACT</name>
<gene>
    <name evidence="19" type="ORF">A2573_00100</name>
</gene>
<dbReference type="AlphaFoldDB" id="A0A1F8DM69"/>
<evidence type="ECO:0000259" key="17">
    <source>
        <dbReference type="Pfam" id="PF01326"/>
    </source>
</evidence>
<keyword evidence="11 15" id="KW-0067">ATP-binding</keyword>
<dbReference type="NCBIfam" id="NF005057">
    <property type="entry name" value="PRK06464.1"/>
    <property type="match status" value="1"/>
</dbReference>
<comment type="pathway">
    <text evidence="3 15">Carbohydrate biosynthesis; gluconeogenesis.</text>
</comment>
<evidence type="ECO:0000256" key="1">
    <source>
        <dbReference type="ARBA" id="ARBA00001946"/>
    </source>
</evidence>
<dbReference type="NCBIfam" id="TIGR01418">
    <property type="entry name" value="PEP_synth"/>
    <property type="match status" value="1"/>
</dbReference>
<evidence type="ECO:0000256" key="10">
    <source>
        <dbReference type="ARBA" id="ARBA00022777"/>
    </source>
</evidence>
<keyword evidence="9 15" id="KW-0547">Nucleotide-binding</keyword>
<dbReference type="PANTHER" id="PTHR43030:SF1">
    <property type="entry name" value="PHOSPHOENOLPYRUVATE SYNTHASE"/>
    <property type="match status" value="1"/>
</dbReference>
<evidence type="ECO:0000256" key="2">
    <source>
        <dbReference type="ARBA" id="ARBA00002988"/>
    </source>
</evidence>
<dbReference type="GO" id="GO:0046872">
    <property type="term" value="F:metal ion binding"/>
    <property type="evidence" value="ECO:0007669"/>
    <property type="project" value="UniProtKB-KW"/>
</dbReference>
<evidence type="ECO:0000313" key="19">
    <source>
        <dbReference type="EMBL" id="OGM88875.1"/>
    </source>
</evidence>
<dbReference type="InterPro" id="IPR040442">
    <property type="entry name" value="Pyrv_kinase-like_dom_sf"/>
</dbReference>
<evidence type="ECO:0000256" key="11">
    <source>
        <dbReference type="ARBA" id="ARBA00022840"/>
    </source>
</evidence>
<organism evidence="19 20">
    <name type="scientific">Candidatus Woesebacteria bacterium RIFOXYD1_FULL_43_18</name>
    <dbReference type="NCBI Taxonomy" id="1802551"/>
    <lineage>
        <taxon>Bacteria</taxon>
        <taxon>Candidatus Woeseibacteriota</taxon>
    </lineage>
</organism>
<dbReference type="Gene3D" id="3.50.30.10">
    <property type="entry name" value="Phosphohistidine domain"/>
    <property type="match status" value="1"/>
</dbReference>
<dbReference type="Pfam" id="PF00391">
    <property type="entry name" value="PEP-utilizers"/>
    <property type="match status" value="1"/>
</dbReference>
<comment type="cofactor">
    <cofactor evidence="1 15">
        <name>Mg(2+)</name>
        <dbReference type="ChEBI" id="CHEBI:18420"/>
    </cofactor>
</comment>
<evidence type="ECO:0000256" key="13">
    <source>
        <dbReference type="ARBA" id="ARBA00033470"/>
    </source>
</evidence>
<evidence type="ECO:0000256" key="6">
    <source>
        <dbReference type="ARBA" id="ARBA00021623"/>
    </source>
</evidence>
<proteinExistence type="inferred from homology"/>
<evidence type="ECO:0000256" key="4">
    <source>
        <dbReference type="ARBA" id="ARBA00007837"/>
    </source>
</evidence>
<evidence type="ECO:0000256" key="7">
    <source>
        <dbReference type="ARBA" id="ARBA00022679"/>
    </source>
</evidence>
<keyword evidence="12 15" id="KW-0460">Magnesium</keyword>
<evidence type="ECO:0000256" key="5">
    <source>
        <dbReference type="ARBA" id="ARBA00011996"/>
    </source>
</evidence>
<feature type="domain" description="Pyruvate phosphate dikinase AMP/ATP-binding" evidence="17">
    <location>
        <begin position="19"/>
        <end position="331"/>
    </location>
</feature>
<dbReference type="InterPro" id="IPR000121">
    <property type="entry name" value="PEP_util_C"/>
</dbReference>
<dbReference type="SUPFAM" id="SSF52009">
    <property type="entry name" value="Phosphohistidine domain"/>
    <property type="match status" value="1"/>
</dbReference>
<keyword evidence="8 15" id="KW-0479">Metal-binding</keyword>
<dbReference type="SUPFAM" id="SSF56059">
    <property type="entry name" value="Glutathione synthetase ATP-binding domain-like"/>
    <property type="match status" value="1"/>
</dbReference>
<dbReference type="Proteomes" id="UP000177596">
    <property type="component" value="Unassembled WGS sequence"/>
</dbReference>
<feature type="domain" description="PEP-utilising enzyme C-terminal" evidence="18">
    <location>
        <begin position="456"/>
        <end position="753"/>
    </location>
</feature>
<keyword evidence="7 15" id="KW-0808">Transferase</keyword>
<evidence type="ECO:0000256" key="9">
    <source>
        <dbReference type="ARBA" id="ARBA00022741"/>
    </source>
</evidence>
<dbReference type="EMBL" id="MGIL01000003">
    <property type="protein sequence ID" value="OGM88875.1"/>
    <property type="molecule type" value="Genomic_DNA"/>
</dbReference>
<feature type="domain" description="PEP-utilising enzyme mobile" evidence="16">
    <location>
        <begin position="370"/>
        <end position="440"/>
    </location>
</feature>
<evidence type="ECO:0000256" key="3">
    <source>
        <dbReference type="ARBA" id="ARBA00004742"/>
    </source>
</evidence>
<dbReference type="InterPro" id="IPR008279">
    <property type="entry name" value="PEP-util_enz_mobile_dom"/>
</dbReference>
<evidence type="ECO:0000259" key="18">
    <source>
        <dbReference type="Pfam" id="PF02896"/>
    </source>
</evidence>
<dbReference type="InterPro" id="IPR036637">
    <property type="entry name" value="Phosphohistidine_dom_sf"/>
</dbReference>
<evidence type="ECO:0000313" key="20">
    <source>
        <dbReference type="Proteomes" id="UP000177596"/>
    </source>
</evidence>
<dbReference type="InterPro" id="IPR015813">
    <property type="entry name" value="Pyrv/PenolPyrv_kinase-like_dom"/>
</dbReference>
<dbReference type="PIRSF" id="PIRSF000854">
    <property type="entry name" value="PEP_synthase"/>
    <property type="match status" value="1"/>
</dbReference>
<keyword evidence="19" id="KW-0670">Pyruvate</keyword>
<dbReference type="PANTHER" id="PTHR43030">
    <property type="entry name" value="PHOSPHOENOLPYRUVATE SYNTHASE"/>
    <property type="match status" value="1"/>
</dbReference>
<dbReference type="GO" id="GO:0005524">
    <property type="term" value="F:ATP binding"/>
    <property type="evidence" value="ECO:0007669"/>
    <property type="project" value="UniProtKB-KW"/>
</dbReference>
<dbReference type="InterPro" id="IPR006319">
    <property type="entry name" value="PEP_synth"/>
</dbReference>
<dbReference type="Gene3D" id="3.30.470.20">
    <property type="entry name" value="ATP-grasp fold, B domain"/>
    <property type="match status" value="1"/>
</dbReference>
<dbReference type="Pfam" id="PF01326">
    <property type="entry name" value="PPDK_N"/>
    <property type="match status" value="1"/>
</dbReference>
<dbReference type="PROSITE" id="PS00370">
    <property type="entry name" value="PEP_ENZYMES_PHOS_SITE"/>
    <property type="match status" value="1"/>
</dbReference>
<dbReference type="InterPro" id="IPR002192">
    <property type="entry name" value="PPDK_AMP/ATP-bd"/>
</dbReference>
<dbReference type="GO" id="GO:0008986">
    <property type="term" value="F:pyruvate, water dikinase activity"/>
    <property type="evidence" value="ECO:0007669"/>
    <property type="project" value="UniProtKB-EC"/>
</dbReference>
<dbReference type="SUPFAM" id="SSF51621">
    <property type="entry name" value="Phosphoenolpyruvate/pyruvate domain"/>
    <property type="match status" value="1"/>
</dbReference>
<evidence type="ECO:0000256" key="8">
    <source>
        <dbReference type="ARBA" id="ARBA00022723"/>
    </source>
</evidence>
<dbReference type="Gene3D" id="3.20.20.60">
    <property type="entry name" value="Phosphoenolpyruvate-binding domains"/>
    <property type="match status" value="1"/>
</dbReference>
<dbReference type="InterPro" id="IPR013815">
    <property type="entry name" value="ATP_grasp_subdomain_1"/>
</dbReference>
<evidence type="ECO:0000256" key="12">
    <source>
        <dbReference type="ARBA" id="ARBA00022842"/>
    </source>
</evidence>
<keyword evidence="10 15" id="KW-0418">Kinase</keyword>